<dbReference type="CDD" id="cd03043">
    <property type="entry name" value="GST_N_1"/>
    <property type="match status" value="1"/>
</dbReference>
<dbReference type="SUPFAM" id="SSF47616">
    <property type="entry name" value="GST C-terminal domain-like"/>
    <property type="match status" value="1"/>
</dbReference>
<dbReference type="SFLD" id="SFLDS00019">
    <property type="entry name" value="Glutathione_Transferase_(cytos"/>
    <property type="match status" value="1"/>
</dbReference>
<feature type="domain" description="GST N-terminal" evidence="1">
    <location>
        <begin position="3"/>
        <end position="83"/>
    </location>
</feature>
<dbReference type="OrthoDB" id="9799538at2"/>
<keyword evidence="3" id="KW-1185">Reference proteome</keyword>
<organism evidence="2 3">
    <name type="scientific">Rhodoplanes serenus</name>
    <dbReference type="NCBI Taxonomy" id="200615"/>
    <lineage>
        <taxon>Bacteria</taxon>
        <taxon>Pseudomonadati</taxon>
        <taxon>Pseudomonadota</taxon>
        <taxon>Alphaproteobacteria</taxon>
        <taxon>Hyphomicrobiales</taxon>
        <taxon>Nitrobacteraceae</taxon>
        <taxon>Rhodoplanes</taxon>
    </lineage>
</organism>
<dbReference type="Pfam" id="PF13409">
    <property type="entry name" value="GST_N_2"/>
    <property type="match status" value="1"/>
</dbReference>
<evidence type="ECO:0000313" key="2">
    <source>
        <dbReference type="EMBL" id="VCU11698.1"/>
    </source>
</evidence>
<dbReference type="PANTHER" id="PTHR42673">
    <property type="entry name" value="MALEYLACETOACETATE ISOMERASE"/>
    <property type="match status" value="1"/>
</dbReference>
<dbReference type="EMBL" id="UWOC01000210">
    <property type="protein sequence ID" value="VCU11698.1"/>
    <property type="molecule type" value="Genomic_DNA"/>
</dbReference>
<dbReference type="FunFam" id="3.40.30.10:FF:000206">
    <property type="entry name" value="Probable glutathione S-transferase"/>
    <property type="match status" value="1"/>
</dbReference>
<dbReference type="Proteomes" id="UP000289200">
    <property type="component" value="Unassembled WGS sequence"/>
</dbReference>
<dbReference type="CDD" id="cd03194">
    <property type="entry name" value="GST_C_3"/>
    <property type="match status" value="1"/>
</dbReference>
<dbReference type="PANTHER" id="PTHR42673:SF4">
    <property type="entry name" value="MALEYLACETOACETATE ISOMERASE"/>
    <property type="match status" value="1"/>
</dbReference>
<dbReference type="InterPro" id="IPR036249">
    <property type="entry name" value="Thioredoxin-like_sf"/>
</dbReference>
<dbReference type="Gene3D" id="3.40.30.10">
    <property type="entry name" value="Glutaredoxin"/>
    <property type="match status" value="1"/>
</dbReference>
<protein>
    <submittedName>
        <fullName evidence="2">Dichloromethane dehalogenase</fullName>
    </submittedName>
</protein>
<dbReference type="RefSeq" id="WP_129611620.1">
    <property type="nucleotide sequence ID" value="NZ_UWOC01000210.1"/>
</dbReference>
<dbReference type="GO" id="GO:0006749">
    <property type="term" value="P:glutathione metabolic process"/>
    <property type="evidence" value="ECO:0007669"/>
    <property type="project" value="TreeGrafter"/>
</dbReference>
<dbReference type="PROSITE" id="PS50404">
    <property type="entry name" value="GST_NTER"/>
    <property type="match status" value="1"/>
</dbReference>
<dbReference type="SUPFAM" id="SSF52833">
    <property type="entry name" value="Thioredoxin-like"/>
    <property type="match status" value="1"/>
</dbReference>
<name>A0A3S4CL58_9BRAD</name>
<dbReference type="Gene3D" id="1.20.1050.10">
    <property type="match status" value="1"/>
</dbReference>
<dbReference type="GO" id="GO:0004364">
    <property type="term" value="F:glutathione transferase activity"/>
    <property type="evidence" value="ECO:0007669"/>
    <property type="project" value="TreeGrafter"/>
</dbReference>
<dbReference type="GO" id="GO:0016034">
    <property type="term" value="F:maleylacetoacetate isomerase activity"/>
    <property type="evidence" value="ECO:0007669"/>
    <property type="project" value="TreeGrafter"/>
</dbReference>
<dbReference type="Pfam" id="PF13410">
    <property type="entry name" value="GST_C_2"/>
    <property type="match status" value="1"/>
</dbReference>
<sequence length="229" mass="25451">MGLHLVIGNKNYSSWSFRPWIAMTVAGIPFEETVVSLDDPDFKARVGQHSGTGKVPVLIDGEVRIWESLAILEYVAETHPEAELWPAGRAERAHARAVATEMHAGFAALRRALPMNMARPPAARPLGDEVRRDIVRIEAIWRTCRARFGEAAGGPFLFGRFGAADAMYAPVVSRFHTYAVEVGPEARRYMDAMMALPAWQAWTAAALREPWVLPHDEPDWPEVPRLAAT</sequence>
<dbReference type="GO" id="GO:0006559">
    <property type="term" value="P:L-phenylalanine catabolic process"/>
    <property type="evidence" value="ECO:0007669"/>
    <property type="project" value="TreeGrafter"/>
</dbReference>
<dbReference type="InterPro" id="IPR040079">
    <property type="entry name" value="Glutathione_S-Trfase"/>
</dbReference>
<evidence type="ECO:0000259" key="1">
    <source>
        <dbReference type="PROSITE" id="PS50404"/>
    </source>
</evidence>
<evidence type="ECO:0000313" key="3">
    <source>
        <dbReference type="Proteomes" id="UP000289200"/>
    </source>
</evidence>
<dbReference type="AlphaFoldDB" id="A0A3S4CL58"/>
<comment type="caution">
    <text evidence="2">The sequence shown here is derived from an EMBL/GenBank/DDBJ whole genome shotgun (WGS) entry which is preliminary data.</text>
</comment>
<dbReference type="InterPro" id="IPR036282">
    <property type="entry name" value="Glutathione-S-Trfase_C_sf"/>
</dbReference>
<accession>A0A3S4CL58</accession>
<dbReference type="InterPro" id="IPR004045">
    <property type="entry name" value="Glutathione_S-Trfase_N"/>
</dbReference>
<reference evidence="3" key="1">
    <citation type="submission" date="2018-10" db="EMBL/GenBank/DDBJ databases">
        <authorList>
            <person name="Peiro R."/>
            <person name="Begona"/>
            <person name="Cbmso G."/>
            <person name="Lopez M."/>
            <person name="Gonzalez S."/>
            <person name="Sacristan E."/>
            <person name="Castillo E."/>
        </authorList>
    </citation>
    <scope>NUCLEOTIDE SEQUENCE [LARGE SCALE GENOMIC DNA]</scope>
</reference>
<proteinExistence type="predicted"/>
<gene>
    <name evidence="2" type="primary">dcmA</name>
    <name evidence="2" type="ORF">RHODGE_RHODGE_04913</name>
</gene>